<dbReference type="FunFam" id="3.30.565.10:FF:000006">
    <property type="entry name" value="Sensor histidine kinase WalK"/>
    <property type="match status" value="1"/>
</dbReference>
<dbReference type="PANTHER" id="PTHR43547">
    <property type="entry name" value="TWO-COMPONENT HISTIDINE KINASE"/>
    <property type="match status" value="1"/>
</dbReference>
<dbReference type="PRINTS" id="PR00344">
    <property type="entry name" value="BCTRLSENSOR"/>
</dbReference>
<evidence type="ECO:0000256" key="2">
    <source>
        <dbReference type="ARBA" id="ARBA00012438"/>
    </source>
</evidence>
<dbReference type="EC" id="2.7.13.3" evidence="2"/>
<evidence type="ECO:0000256" key="3">
    <source>
        <dbReference type="ARBA" id="ARBA00022553"/>
    </source>
</evidence>
<evidence type="ECO:0000256" key="5">
    <source>
        <dbReference type="ARBA" id="ARBA00022777"/>
    </source>
</evidence>
<sequence>MKKKLKLILFLVLIGGIGILLILGTWLYGSYNQRQELFLATAEHTLFNAIQETVQQRQKADTLTDVDGIRRPTSRLETQLVTKIVQKFPNVPLDYLNTLLDSLYHNEIKSVPAFRKLPEIRVQRLNSTNGVDRPRMLLPFFLFLRDSLDQQALDQIRIKFQKDLIAKGINTKYDFKVVIRSEDSTLRGGSSSSFMRHRIPSHRDIAAADFSIRPVLIDPDKSKFITVDFRNPWQFVLYSLSWQLMISVVLVGTIMGSFVYLFHTLLKQNKLDTLRKAFVNNLTHELRTPVTTVSVALQALEGSVGNMRERDSYHSIAREELNHLSSMIDKVLQIAEDDLLIDRQLACKEYDMVALIHKCVANAQLSGMQNGVNIVFKPSIESEMIFGDPDHMKNVIGNLMENAIKYGSTEVNVFLDGKKDSRYLSLSIQDNGIGISSAYHLQVFEPFFRVPQGNLYPVKGFGLGLAYVRQIVRQHGGDIKVKSVLNEGSTFILTIPKNMKR</sequence>
<evidence type="ECO:0000259" key="7">
    <source>
        <dbReference type="PROSITE" id="PS50109"/>
    </source>
</evidence>
<dbReference type="PROSITE" id="PS50109">
    <property type="entry name" value="HIS_KIN"/>
    <property type="match status" value="1"/>
</dbReference>
<evidence type="ECO:0000256" key="4">
    <source>
        <dbReference type="ARBA" id="ARBA00022679"/>
    </source>
</evidence>
<dbReference type="InterPro" id="IPR005467">
    <property type="entry name" value="His_kinase_dom"/>
</dbReference>
<dbReference type="Pfam" id="PF02518">
    <property type="entry name" value="HATPase_c"/>
    <property type="match status" value="1"/>
</dbReference>
<dbReference type="EMBL" id="SUKA01000003">
    <property type="protein sequence ID" value="TJY65765.1"/>
    <property type="molecule type" value="Genomic_DNA"/>
</dbReference>
<dbReference type="RefSeq" id="WP_136820894.1">
    <property type="nucleotide sequence ID" value="NZ_BMJX01000003.1"/>
</dbReference>
<name>A0A4U0H2D1_9SPHI</name>
<dbReference type="SMART" id="SM00387">
    <property type="entry name" value="HATPase_c"/>
    <property type="match status" value="1"/>
</dbReference>
<feature type="domain" description="Histidine kinase" evidence="7">
    <location>
        <begin position="281"/>
        <end position="499"/>
    </location>
</feature>
<dbReference type="GO" id="GO:0000155">
    <property type="term" value="F:phosphorelay sensor kinase activity"/>
    <property type="evidence" value="ECO:0007669"/>
    <property type="project" value="InterPro"/>
</dbReference>
<dbReference type="Gene3D" id="1.10.287.130">
    <property type="match status" value="1"/>
</dbReference>
<dbReference type="InterPro" id="IPR003594">
    <property type="entry name" value="HATPase_dom"/>
</dbReference>
<dbReference type="OrthoDB" id="921707at2"/>
<keyword evidence="5 8" id="KW-0418">Kinase</keyword>
<keyword evidence="6" id="KW-0472">Membrane</keyword>
<organism evidence="8 9">
    <name type="scientific">Sphingobacterium alkalisoli</name>
    <dbReference type="NCBI Taxonomy" id="1874115"/>
    <lineage>
        <taxon>Bacteria</taxon>
        <taxon>Pseudomonadati</taxon>
        <taxon>Bacteroidota</taxon>
        <taxon>Sphingobacteriia</taxon>
        <taxon>Sphingobacteriales</taxon>
        <taxon>Sphingobacteriaceae</taxon>
        <taxon>Sphingobacterium</taxon>
    </lineage>
</organism>
<dbReference type="SUPFAM" id="SSF47384">
    <property type="entry name" value="Homodimeric domain of signal transducing histidine kinase"/>
    <property type="match status" value="1"/>
</dbReference>
<dbReference type="Gene3D" id="3.30.565.10">
    <property type="entry name" value="Histidine kinase-like ATPase, C-terminal domain"/>
    <property type="match status" value="1"/>
</dbReference>
<comment type="caution">
    <text evidence="8">The sequence shown here is derived from an EMBL/GenBank/DDBJ whole genome shotgun (WGS) entry which is preliminary data.</text>
</comment>
<protein>
    <recommendedName>
        <fullName evidence="2">histidine kinase</fullName>
        <ecNumber evidence="2">2.7.13.3</ecNumber>
    </recommendedName>
</protein>
<keyword evidence="6" id="KW-1133">Transmembrane helix</keyword>
<dbReference type="CDD" id="cd00075">
    <property type="entry name" value="HATPase"/>
    <property type="match status" value="1"/>
</dbReference>
<dbReference type="InterPro" id="IPR036097">
    <property type="entry name" value="HisK_dim/P_sf"/>
</dbReference>
<dbReference type="Pfam" id="PF00512">
    <property type="entry name" value="HisKA"/>
    <property type="match status" value="1"/>
</dbReference>
<dbReference type="SMART" id="SM00388">
    <property type="entry name" value="HisKA"/>
    <property type="match status" value="1"/>
</dbReference>
<accession>A0A4U0H2D1</accession>
<keyword evidence="6" id="KW-0812">Transmembrane</keyword>
<keyword evidence="9" id="KW-1185">Reference proteome</keyword>
<dbReference type="PANTHER" id="PTHR43547:SF2">
    <property type="entry name" value="HYBRID SIGNAL TRANSDUCTION HISTIDINE KINASE C"/>
    <property type="match status" value="1"/>
</dbReference>
<dbReference type="CDD" id="cd00082">
    <property type="entry name" value="HisKA"/>
    <property type="match status" value="1"/>
</dbReference>
<dbReference type="InterPro" id="IPR003661">
    <property type="entry name" value="HisK_dim/P_dom"/>
</dbReference>
<feature type="transmembrane region" description="Helical" evidence="6">
    <location>
        <begin position="240"/>
        <end position="266"/>
    </location>
</feature>
<feature type="transmembrane region" description="Helical" evidence="6">
    <location>
        <begin position="7"/>
        <end position="28"/>
    </location>
</feature>
<evidence type="ECO:0000313" key="9">
    <source>
        <dbReference type="Proteomes" id="UP000309872"/>
    </source>
</evidence>
<gene>
    <name evidence="8" type="ORF">FAZ19_11640</name>
</gene>
<dbReference type="InterPro" id="IPR004358">
    <property type="entry name" value="Sig_transdc_His_kin-like_C"/>
</dbReference>
<proteinExistence type="predicted"/>
<dbReference type="Proteomes" id="UP000309872">
    <property type="component" value="Unassembled WGS sequence"/>
</dbReference>
<keyword evidence="3" id="KW-0597">Phosphoprotein</keyword>
<reference evidence="8 9" key="1">
    <citation type="submission" date="2019-04" db="EMBL/GenBank/DDBJ databases">
        <title>Sphingobacterium olei sp. nov., isolated from oil-contaminated soil.</title>
        <authorList>
            <person name="Liu B."/>
        </authorList>
    </citation>
    <scope>NUCLEOTIDE SEQUENCE [LARGE SCALE GENOMIC DNA]</scope>
    <source>
        <strain evidence="8 9">Y3L14</strain>
    </source>
</reference>
<keyword evidence="4" id="KW-0808">Transferase</keyword>
<dbReference type="AlphaFoldDB" id="A0A4U0H2D1"/>
<dbReference type="SUPFAM" id="SSF55874">
    <property type="entry name" value="ATPase domain of HSP90 chaperone/DNA topoisomerase II/histidine kinase"/>
    <property type="match status" value="1"/>
</dbReference>
<evidence type="ECO:0000256" key="1">
    <source>
        <dbReference type="ARBA" id="ARBA00000085"/>
    </source>
</evidence>
<dbReference type="InterPro" id="IPR036890">
    <property type="entry name" value="HATPase_C_sf"/>
</dbReference>
<evidence type="ECO:0000256" key="6">
    <source>
        <dbReference type="SAM" id="Phobius"/>
    </source>
</evidence>
<evidence type="ECO:0000313" key="8">
    <source>
        <dbReference type="EMBL" id="TJY65765.1"/>
    </source>
</evidence>
<comment type="catalytic activity">
    <reaction evidence="1">
        <text>ATP + protein L-histidine = ADP + protein N-phospho-L-histidine.</text>
        <dbReference type="EC" id="2.7.13.3"/>
    </reaction>
</comment>